<evidence type="ECO:0000256" key="1">
    <source>
        <dbReference type="SAM" id="MobiDB-lite"/>
    </source>
</evidence>
<organism evidence="2 3">
    <name type="scientific">Microbacterium stercoris</name>
    <dbReference type="NCBI Taxonomy" id="2820289"/>
    <lineage>
        <taxon>Bacteria</taxon>
        <taxon>Bacillati</taxon>
        <taxon>Actinomycetota</taxon>
        <taxon>Actinomycetes</taxon>
        <taxon>Micrococcales</taxon>
        <taxon>Microbacteriaceae</taxon>
        <taxon>Microbacterium</taxon>
    </lineage>
</organism>
<feature type="compositionally biased region" description="Basic and acidic residues" evidence="1">
    <location>
        <begin position="97"/>
        <end position="106"/>
    </location>
</feature>
<keyword evidence="3" id="KW-1185">Reference proteome</keyword>
<accession>A0A939QIP8</accession>
<evidence type="ECO:0000313" key="3">
    <source>
        <dbReference type="Proteomes" id="UP000680132"/>
    </source>
</evidence>
<evidence type="ECO:0000313" key="2">
    <source>
        <dbReference type="EMBL" id="MBO3662825.1"/>
    </source>
</evidence>
<comment type="caution">
    <text evidence="2">The sequence shown here is derived from an EMBL/GenBank/DDBJ whole genome shotgun (WGS) entry which is preliminary data.</text>
</comment>
<reference evidence="2" key="1">
    <citation type="submission" date="2021-03" db="EMBL/GenBank/DDBJ databases">
        <title>Microbacterium sp. nov., a novel actinobacterium isolated from cow dung.</title>
        <authorList>
            <person name="Zhang L."/>
        </authorList>
    </citation>
    <scope>NUCLEOTIDE SEQUENCE</scope>
    <source>
        <strain evidence="2">NEAU-LLB</strain>
    </source>
</reference>
<gene>
    <name evidence="2" type="ORF">J5V96_04775</name>
</gene>
<dbReference type="RefSeq" id="WP_208501047.1">
    <property type="nucleotide sequence ID" value="NZ_JAGFOA010000002.1"/>
</dbReference>
<proteinExistence type="predicted"/>
<protein>
    <submittedName>
        <fullName evidence="2">Uncharacterized protein</fullName>
    </submittedName>
</protein>
<feature type="region of interest" description="Disordered" evidence="1">
    <location>
        <begin position="1"/>
        <end position="27"/>
    </location>
</feature>
<feature type="compositionally biased region" description="Basic residues" evidence="1">
    <location>
        <begin position="71"/>
        <end position="95"/>
    </location>
</feature>
<sequence length="106" mass="11985">MENPTHTPADHDAPAGHGSAERPERRSRALRLLDRLDAYKRLSETISDEDLATTRRTLEAIAQELGDEGRHGHRGHHRGHRHGFGPQHRMPHGHHNGFGDRLHHAC</sequence>
<dbReference type="EMBL" id="JAGFOA010000002">
    <property type="protein sequence ID" value="MBO3662825.1"/>
    <property type="molecule type" value="Genomic_DNA"/>
</dbReference>
<dbReference type="Proteomes" id="UP000680132">
    <property type="component" value="Unassembled WGS sequence"/>
</dbReference>
<feature type="compositionally biased region" description="Basic and acidic residues" evidence="1">
    <location>
        <begin position="8"/>
        <end position="27"/>
    </location>
</feature>
<feature type="region of interest" description="Disordered" evidence="1">
    <location>
        <begin position="66"/>
        <end position="106"/>
    </location>
</feature>
<name>A0A939QIP8_9MICO</name>
<dbReference type="AlphaFoldDB" id="A0A939QIP8"/>